<keyword evidence="5 9" id="KW-0808">Transferase</keyword>
<evidence type="ECO:0000256" key="5">
    <source>
        <dbReference type="ARBA" id="ARBA00022679"/>
    </source>
</evidence>
<dbReference type="OrthoDB" id="272370at2759"/>
<organism evidence="10 11">
    <name type="scientific">Decorospora gaudefroyi</name>
    <dbReference type="NCBI Taxonomy" id="184978"/>
    <lineage>
        <taxon>Eukaryota</taxon>
        <taxon>Fungi</taxon>
        <taxon>Dikarya</taxon>
        <taxon>Ascomycota</taxon>
        <taxon>Pezizomycotina</taxon>
        <taxon>Dothideomycetes</taxon>
        <taxon>Pleosporomycetidae</taxon>
        <taxon>Pleosporales</taxon>
        <taxon>Pleosporineae</taxon>
        <taxon>Pleosporaceae</taxon>
        <taxon>Decorospora</taxon>
    </lineage>
</organism>
<proteinExistence type="inferred from homology"/>
<evidence type="ECO:0000256" key="7">
    <source>
        <dbReference type="ARBA" id="ARBA00022777"/>
    </source>
</evidence>
<dbReference type="PANTHER" id="PTHR14456:SF2">
    <property type="entry name" value="INOSITOL-PENTAKISPHOSPHATE 2-KINASE"/>
    <property type="match status" value="1"/>
</dbReference>
<comment type="catalytic activity">
    <reaction evidence="9">
        <text>1D-myo-inositol 1,3,4,5,6-pentakisphosphate + ATP = 1D-myo-inositol hexakisphosphate + ADP + H(+)</text>
        <dbReference type="Rhea" id="RHEA:20313"/>
        <dbReference type="ChEBI" id="CHEBI:15378"/>
        <dbReference type="ChEBI" id="CHEBI:30616"/>
        <dbReference type="ChEBI" id="CHEBI:57733"/>
        <dbReference type="ChEBI" id="CHEBI:58130"/>
        <dbReference type="ChEBI" id="CHEBI:456216"/>
        <dbReference type="EC" id="2.7.1.158"/>
    </reaction>
</comment>
<evidence type="ECO:0000256" key="3">
    <source>
        <dbReference type="ARBA" id="ARBA00012023"/>
    </source>
</evidence>
<keyword evidence="11" id="KW-1185">Reference proteome</keyword>
<comment type="domain">
    <text evidence="9">The EXKPK motif is conserved in inositol-pentakisphosphate 2-kinases of both family 1 and 2.</text>
</comment>
<keyword evidence="8 9" id="KW-0067">ATP-binding</keyword>
<sequence length="406" mass="45088">MTTIRLTEDDQRLIFEEQGKTQVRCCVEKTTEAPATSLVTFMYLNKGAANVVFKIHPWAHTSSATPILFVDVVFGDNLCYTAASVHGQHLMGHILRVSRGESKHLTSMEIIQGFETAIRPLFLPGTFETIPTDPAPQSPPGTTVTVQVDADLTKHLMDHEGVILLPDVMQHLYTTANFAKPPARECWGILLPDMSPVPGRSVTLEIKPKWLAQSPNAPPKAIRCRTCAMQVFRTKKKDTYICPLQLLHGASLRSWVRTMVLRQVGPRAPGEDRSTIIADNFDAVVSSIVEGLLDYLTAGDGFDLLRHLLKLQKTLDPLGVLNRPQQGPCVKLFDHNLRLAMTLRDCSLFIKVAYNASGVTDITSKLGDLDFKSAEKIADWTEKERQLLVENAYTTTDGPDCWLQQG</sequence>
<reference evidence="10" key="1">
    <citation type="submission" date="2020-01" db="EMBL/GenBank/DDBJ databases">
        <authorList>
            <consortium name="DOE Joint Genome Institute"/>
            <person name="Haridas S."/>
            <person name="Albert R."/>
            <person name="Binder M."/>
            <person name="Bloem J."/>
            <person name="Labutti K."/>
            <person name="Salamov A."/>
            <person name="Andreopoulos B."/>
            <person name="Baker S.E."/>
            <person name="Barry K."/>
            <person name="Bills G."/>
            <person name="Bluhm B.H."/>
            <person name="Cannon C."/>
            <person name="Castanera R."/>
            <person name="Culley D.E."/>
            <person name="Daum C."/>
            <person name="Ezra D."/>
            <person name="Gonzalez J.B."/>
            <person name="Henrissat B."/>
            <person name="Kuo A."/>
            <person name="Liang C."/>
            <person name="Lipzen A."/>
            <person name="Lutzoni F."/>
            <person name="Magnuson J."/>
            <person name="Mondo S."/>
            <person name="Nolan M."/>
            <person name="Ohm R."/>
            <person name="Pangilinan J."/>
            <person name="Park H.-J."/>
            <person name="Ramirez L."/>
            <person name="Alfaro M."/>
            <person name="Sun H."/>
            <person name="Tritt A."/>
            <person name="Yoshinaga Y."/>
            <person name="Zwiers L.-H."/>
            <person name="Turgeon B.G."/>
            <person name="Goodwin S.B."/>
            <person name="Spatafora J.W."/>
            <person name="Crous P.W."/>
            <person name="Grigoriev I.V."/>
        </authorList>
    </citation>
    <scope>NUCLEOTIDE SEQUENCE</scope>
    <source>
        <strain evidence="10">P77</strain>
    </source>
</reference>
<dbReference type="GO" id="GO:0032958">
    <property type="term" value="P:inositol phosphate biosynthetic process"/>
    <property type="evidence" value="ECO:0007669"/>
    <property type="project" value="TreeGrafter"/>
</dbReference>
<dbReference type="InterPro" id="IPR009286">
    <property type="entry name" value="Ins_P5_2-kin"/>
</dbReference>
<comment type="similarity">
    <text evidence="2">Belongs to the IPK1 type 1 family.</text>
</comment>
<evidence type="ECO:0000256" key="4">
    <source>
        <dbReference type="ARBA" id="ARBA00014846"/>
    </source>
</evidence>
<keyword evidence="6 9" id="KW-0547">Nucleotide-binding</keyword>
<dbReference type="AlphaFoldDB" id="A0A6A5KHL3"/>
<evidence type="ECO:0000313" key="10">
    <source>
        <dbReference type="EMBL" id="KAF1835620.1"/>
    </source>
</evidence>
<name>A0A6A5KHL3_9PLEO</name>
<evidence type="ECO:0000256" key="9">
    <source>
        <dbReference type="RuleBase" id="RU364126"/>
    </source>
</evidence>
<evidence type="ECO:0000256" key="1">
    <source>
        <dbReference type="ARBA" id="ARBA00003979"/>
    </source>
</evidence>
<dbReference type="GO" id="GO:0005524">
    <property type="term" value="F:ATP binding"/>
    <property type="evidence" value="ECO:0007669"/>
    <property type="project" value="UniProtKB-KW"/>
</dbReference>
<evidence type="ECO:0000256" key="8">
    <source>
        <dbReference type="ARBA" id="ARBA00022840"/>
    </source>
</evidence>
<dbReference type="GO" id="GO:0005634">
    <property type="term" value="C:nucleus"/>
    <property type="evidence" value="ECO:0007669"/>
    <property type="project" value="TreeGrafter"/>
</dbReference>
<gene>
    <name evidence="10" type="ORF">BDW02DRAFT_567796</name>
</gene>
<dbReference type="Proteomes" id="UP000800040">
    <property type="component" value="Unassembled WGS sequence"/>
</dbReference>
<dbReference type="GO" id="GO:0035299">
    <property type="term" value="F:inositol-1,3,4,5,6-pentakisphosphate 2-kinase activity"/>
    <property type="evidence" value="ECO:0007669"/>
    <property type="project" value="UniProtKB-EC"/>
</dbReference>
<accession>A0A6A5KHL3</accession>
<dbReference type="Pfam" id="PF06090">
    <property type="entry name" value="Ins_P5_2-kin"/>
    <property type="match status" value="1"/>
</dbReference>
<comment type="function">
    <text evidence="1">Has kinase activity and phosphorylates inositol-1,3,4,5,6-pentakisphosphate (Ins(1,3,4,5,6)P5) to produce 1,2,3,4,5,6-hexakisphosphate (InsP6), also known as phytate.</text>
</comment>
<evidence type="ECO:0000256" key="6">
    <source>
        <dbReference type="ARBA" id="ARBA00022741"/>
    </source>
</evidence>
<dbReference type="EMBL" id="ML975284">
    <property type="protein sequence ID" value="KAF1835620.1"/>
    <property type="molecule type" value="Genomic_DNA"/>
</dbReference>
<evidence type="ECO:0000313" key="11">
    <source>
        <dbReference type="Proteomes" id="UP000800040"/>
    </source>
</evidence>
<dbReference type="EC" id="2.7.1.158" evidence="3 9"/>
<dbReference type="PANTHER" id="PTHR14456">
    <property type="entry name" value="INOSITOL POLYPHOSPHATE KINASE 1"/>
    <property type="match status" value="1"/>
</dbReference>
<protein>
    <recommendedName>
        <fullName evidence="4 9">Inositol-pentakisphosphate 2-kinase</fullName>
        <ecNumber evidence="3 9">2.7.1.158</ecNumber>
    </recommendedName>
</protein>
<comment type="function">
    <text evidence="9">Phosphorylates Ins(1,3,4,5,6)P5 at position 2 to form Ins(1,2,3,4,5,6)P6 (InsP6 or phytate).</text>
</comment>
<keyword evidence="7 9" id="KW-0418">Kinase</keyword>
<evidence type="ECO:0000256" key="2">
    <source>
        <dbReference type="ARBA" id="ARBA00008305"/>
    </source>
</evidence>